<dbReference type="Proteomes" id="UP000008204">
    <property type="component" value="Chromosome"/>
</dbReference>
<proteinExistence type="predicted"/>
<evidence type="ECO:0000313" key="2">
    <source>
        <dbReference type="EMBL" id="ACK65653.1"/>
    </source>
</evidence>
<dbReference type="RefSeq" id="WP_012594926.1">
    <property type="nucleotide sequence ID" value="NC_011726.1"/>
</dbReference>
<dbReference type="SUPFAM" id="SSF52980">
    <property type="entry name" value="Restriction endonuclease-like"/>
    <property type="match status" value="1"/>
</dbReference>
<dbReference type="EMBL" id="CP001287">
    <property type="protein sequence ID" value="ACK65653.1"/>
    <property type="molecule type" value="Genomic_DNA"/>
</dbReference>
<organism evidence="2 3">
    <name type="scientific">Rippkaea orientalis (strain PCC 8801 / RF-1)</name>
    <name type="common">Cyanothece sp. (strain PCC 8801)</name>
    <dbReference type="NCBI Taxonomy" id="41431"/>
    <lineage>
        <taxon>Bacteria</taxon>
        <taxon>Bacillati</taxon>
        <taxon>Cyanobacteriota</taxon>
        <taxon>Cyanophyceae</taxon>
        <taxon>Oscillatoriophycideae</taxon>
        <taxon>Chroococcales</taxon>
        <taxon>Aphanothecaceae</taxon>
        <taxon>Rippkaea</taxon>
        <taxon>Rippkaea orientalis</taxon>
    </lineage>
</organism>
<dbReference type="AlphaFoldDB" id="B7JVW4"/>
<evidence type="ECO:0000313" key="3">
    <source>
        <dbReference type="Proteomes" id="UP000008204"/>
    </source>
</evidence>
<dbReference type="OrthoDB" id="422510at2"/>
<dbReference type="Gene3D" id="3.90.1570.10">
    <property type="entry name" value="tt1808, chain A"/>
    <property type="match status" value="1"/>
</dbReference>
<dbReference type="PANTHER" id="PTHR36558">
    <property type="entry name" value="GLR1098 PROTEIN"/>
    <property type="match status" value="1"/>
</dbReference>
<dbReference type="KEGG" id="cyp:PCC8801_1601"/>
<accession>B7JVW4</accession>
<dbReference type="InterPro" id="IPR008538">
    <property type="entry name" value="Uma2"/>
</dbReference>
<name>B7JVW4_RIPO1</name>
<sequence length="200" mass="23454">MTVTTEKTIYTPEEYLELEENSTDKHEYRDGEIVLMTGGTTNHNRLVIDFCTYLNLALMEQNAEVFAGDVRLWIPQYREYTYPDIMVVQGKPNYQPPGTTTIINPSLIVEVLSKSTKGRDRGDKFRYYRSIPEFKEYILIDQYSILVEHFIKMADGKWLLTEYKSQDAILKLSSVAFEMSLQDLYKRVDFNESEQEQIEQ</sequence>
<dbReference type="CDD" id="cd06260">
    <property type="entry name" value="DUF820-like"/>
    <property type="match status" value="1"/>
</dbReference>
<keyword evidence="3" id="KW-1185">Reference proteome</keyword>
<protein>
    <recommendedName>
        <fullName evidence="1">Putative restriction endonuclease domain-containing protein</fullName>
    </recommendedName>
</protein>
<feature type="domain" description="Putative restriction endonuclease" evidence="1">
    <location>
        <begin position="12"/>
        <end position="175"/>
    </location>
</feature>
<evidence type="ECO:0000259" key="1">
    <source>
        <dbReference type="Pfam" id="PF05685"/>
    </source>
</evidence>
<reference evidence="3" key="1">
    <citation type="journal article" date="2011" name="MBio">
        <title>Novel metabolic attributes of the genus Cyanothece, comprising a group of unicellular nitrogen-fixing Cyanobacteria.</title>
        <authorList>
            <person name="Bandyopadhyay A."/>
            <person name="Elvitigala T."/>
            <person name="Welsh E."/>
            <person name="Stockel J."/>
            <person name="Liberton M."/>
            <person name="Min H."/>
            <person name="Sherman L.A."/>
            <person name="Pakrasi H.B."/>
        </authorList>
    </citation>
    <scope>NUCLEOTIDE SEQUENCE [LARGE SCALE GENOMIC DNA]</scope>
    <source>
        <strain evidence="3">PCC 8801</strain>
    </source>
</reference>
<gene>
    <name evidence="2" type="ordered locus">PCC8801_1601</name>
</gene>
<dbReference type="InterPro" id="IPR012296">
    <property type="entry name" value="Nuclease_put_TT1808"/>
</dbReference>
<dbReference type="eggNOG" id="COG4636">
    <property type="taxonomic scope" value="Bacteria"/>
</dbReference>
<dbReference type="Pfam" id="PF05685">
    <property type="entry name" value="Uma2"/>
    <property type="match status" value="1"/>
</dbReference>
<dbReference type="HOGENOM" id="CLU_076312_6_0_3"/>
<dbReference type="PANTHER" id="PTHR36558:SF1">
    <property type="entry name" value="RESTRICTION ENDONUCLEASE DOMAIN-CONTAINING PROTEIN-RELATED"/>
    <property type="match status" value="1"/>
</dbReference>
<dbReference type="InterPro" id="IPR011335">
    <property type="entry name" value="Restrct_endonuc-II-like"/>
</dbReference>